<gene>
    <name evidence="2" type="ORF">V2H45_22675</name>
</gene>
<dbReference type="RefSeq" id="WP_330485988.1">
    <property type="nucleotide sequence ID" value="NZ_JAZBJZ010000142.1"/>
</dbReference>
<reference evidence="2" key="1">
    <citation type="submission" date="2024-01" db="EMBL/GenBank/DDBJ databases">
        <title>Bank of Algae and Cyanobacteria of the Azores (BACA) strain genomes.</title>
        <authorList>
            <person name="Luz R."/>
            <person name="Cordeiro R."/>
            <person name="Fonseca A."/>
            <person name="Goncalves V."/>
        </authorList>
    </citation>
    <scope>NUCLEOTIDE SEQUENCE</scope>
    <source>
        <strain evidence="2">BACA0141</strain>
    </source>
</reference>
<accession>A0AAW9Q2S4</accession>
<proteinExistence type="predicted"/>
<protein>
    <submittedName>
        <fullName evidence="2">Uncharacterized protein</fullName>
    </submittedName>
</protein>
<feature type="chain" id="PRO_5043510935" evidence="1">
    <location>
        <begin position="26"/>
        <end position="152"/>
    </location>
</feature>
<evidence type="ECO:0000313" key="2">
    <source>
        <dbReference type="EMBL" id="MEE3719552.1"/>
    </source>
</evidence>
<comment type="caution">
    <text evidence="2">The sequence shown here is derived from an EMBL/GenBank/DDBJ whole genome shotgun (WGS) entry which is preliminary data.</text>
</comment>
<sequence length="152" mass="17278">MKTLKLILVGLFVLLNLAIAPPSFADRIPYTENPDYIEITNTLTELQKAKETQVAPESDETTKKIAALEFQKYALETGTNWGQCRNETGKTIGVYGSKRKKKNSNRPTNLYFLADAQTTAQDWDCDGIYIPVDRKVSDLDVTSRLRRKNVYR</sequence>
<keyword evidence="1" id="KW-0732">Signal</keyword>
<dbReference type="AlphaFoldDB" id="A0AAW9Q2S4"/>
<keyword evidence="3" id="KW-1185">Reference proteome</keyword>
<dbReference type="Proteomes" id="UP001333818">
    <property type="component" value="Unassembled WGS sequence"/>
</dbReference>
<evidence type="ECO:0000313" key="3">
    <source>
        <dbReference type="Proteomes" id="UP001333818"/>
    </source>
</evidence>
<feature type="signal peptide" evidence="1">
    <location>
        <begin position="1"/>
        <end position="25"/>
    </location>
</feature>
<organism evidence="2 3">
    <name type="scientific">Tumidithrix elongata BACA0141</name>
    <dbReference type="NCBI Taxonomy" id="2716417"/>
    <lineage>
        <taxon>Bacteria</taxon>
        <taxon>Bacillati</taxon>
        <taxon>Cyanobacteriota</taxon>
        <taxon>Cyanophyceae</taxon>
        <taxon>Pseudanabaenales</taxon>
        <taxon>Pseudanabaenaceae</taxon>
        <taxon>Tumidithrix</taxon>
        <taxon>Tumidithrix elongata</taxon>
    </lineage>
</organism>
<evidence type="ECO:0000256" key="1">
    <source>
        <dbReference type="SAM" id="SignalP"/>
    </source>
</evidence>
<dbReference type="EMBL" id="JAZBJZ010000142">
    <property type="protein sequence ID" value="MEE3719552.1"/>
    <property type="molecule type" value="Genomic_DNA"/>
</dbReference>
<name>A0AAW9Q2S4_9CYAN</name>